<dbReference type="AlphaFoldDB" id="Q0FKA2"/>
<organism evidence="1 2">
    <name type="scientific">Salipiger bermudensis (strain DSM 26914 / JCM 13377 / KCTC 12554 / HTCC2601)</name>
    <name type="common">Pelagibaca bermudensis</name>
    <dbReference type="NCBI Taxonomy" id="314265"/>
    <lineage>
        <taxon>Bacteria</taxon>
        <taxon>Pseudomonadati</taxon>
        <taxon>Pseudomonadota</taxon>
        <taxon>Alphaproteobacteria</taxon>
        <taxon>Rhodobacterales</taxon>
        <taxon>Roseobacteraceae</taxon>
        <taxon>Salipiger</taxon>
    </lineage>
</organism>
<protein>
    <submittedName>
        <fullName evidence="1">Uncharacterized protein</fullName>
    </submittedName>
</protein>
<gene>
    <name evidence="1" type="ORF">R2601_24385</name>
</gene>
<proteinExistence type="predicted"/>
<sequence>MSPSTQLRCRATDLVTPSPLMEIVVLEKERGAAWCDVNSQLLIKLPDHGSFQGLAELNAASKRAHALNPAFVIEYFCRQQPSVTPVQSDCLEANFLRWTPYSHGVLPILTRNGQQGLGAGLRRRGVLAALVSGADRRRRP</sequence>
<evidence type="ECO:0000313" key="1">
    <source>
        <dbReference type="EMBL" id="EAU44663.1"/>
    </source>
</evidence>
<evidence type="ECO:0000313" key="2">
    <source>
        <dbReference type="Proteomes" id="UP000006230"/>
    </source>
</evidence>
<comment type="caution">
    <text evidence="1">The sequence shown here is derived from an EMBL/GenBank/DDBJ whole genome shotgun (WGS) entry which is preliminary data.</text>
</comment>
<dbReference type="Proteomes" id="UP000006230">
    <property type="component" value="Unassembled WGS sequence"/>
</dbReference>
<reference evidence="1 2" key="1">
    <citation type="journal article" date="2010" name="J. Bacteriol.">
        <title>Genome sequences of Pelagibaca bermudensis HTCC2601T and Maritimibacter alkaliphilus HTCC2654T, the type strains of two marine Roseobacter genera.</title>
        <authorList>
            <person name="Thrash J.C."/>
            <person name="Cho J.C."/>
            <person name="Ferriera S."/>
            <person name="Johnson J."/>
            <person name="Vergin K.L."/>
            <person name="Giovannoni S.J."/>
        </authorList>
    </citation>
    <scope>NUCLEOTIDE SEQUENCE [LARGE SCALE GENOMIC DNA]</scope>
    <source>
        <strain evidence="2">DSM 26914 / JCM 13377 / KCTC 12554 / HTCC2601</strain>
    </source>
</reference>
<name>Q0FKA2_SALBH</name>
<dbReference type="HOGENOM" id="CLU_1833292_0_0_5"/>
<keyword evidence="2" id="KW-1185">Reference proteome</keyword>
<dbReference type="EMBL" id="AATQ01000041">
    <property type="protein sequence ID" value="EAU44663.1"/>
    <property type="molecule type" value="Genomic_DNA"/>
</dbReference>
<accession>Q0FKA2</accession>